<dbReference type="GO" id="GO:0030313">
    <property type="term" value="C:cell envelope"/>
    <property type="evidence" value="ECO:0007669"/>
    <property type="project" value="UniProtKB-SubCell"/>
</dbReference>
<dbReference type="eggNOG" id="COG1879">
    <property type="taxonomic scope" value="Bacteria"/>
</dbReference>
<dbReference type="InterPro" id="IPR028082">
    <property type="entry name" value="Peripla_BP_I"/>
</dbReference>
<dbReference type="SUPFAM" id="SSF53822">
    <property type="entry name" value="Periplasmic binding protein-like I"/>
    <property type="match status" value="1"/>
</dbReference>
<evidence type="ECO:0000259" key="5">
    <source>
        <dbReference type="Pfam" id="PF13407"/>
    </source>
</evidence>
<dbReference type="Pfam" id="PF13407">
    <property type="entry name" value="Peripla_BP_4"/>
    <property type="match status" value="1"/>
</dbReference>
<dbReference type="PANTHER" id="PTHR46847">
    <property type="entry name" value="D-ALLOSE-BINDING PERIPLASMIC PROTEIN-RELATED"/>
    <property type="match status" value="1"/>
</dbReference>
<dbReference type="AlphaFoldDB" id="F4CRD6"/>
<keyword evidence="3 4" id="KW-0732">Signal</keyword>
<dbReference type="OrthoDB" id="3614783at2"/>
<keyword evidence="7" id="KW-1185">Reference proteome</keyword>
<dbReference type="PANTHER" id="PTHR46847:SF1">
    <property type="entry name" value="D-ALLOSE-BINDING PERIPLASMIC PROTEIN-RELATED"/>
    <property type="match status" value="1"/>
</dbReference>
<evidence type="ECO:0000256" key="1">
    <source>
        <dbReference type="ARBA" id="ARBA00004196"/>
    </source>
</evidence>
<organism evidence="6 7">
    <name type="scientific">Pseudonocardia dioxanivorans (strain ATCC 55486 / DSM 44775 / JCM 13855 / CB1190)</name>
    <dbReference type="NCBI Taxonomy" id="675635"/>
    <lineage>
        <taxon>Bacteria</taxon>
        <taxon>Bacillati</taxon>
        <taxon>Actinomycetota</taxon>
        <taxon>Actinomycetes</taxon>
        <taxon>Pseudonocardiales</taxon>
        <taxon>Pseudonocardiaceae</taxon>
        <taxon>Pseudonocardia</taxon>
    </lineage>
</organism>
<dbReference type="EMBL" id="CP002593">
    <property type="protein sequence ID" value="AEA25227.1"/>
    <property type="molecule type" value="Genomic_DNA"/>
</dbReference>
<evidence type="ECO:0000313" key="7">
    <source>
        <dbReference type="Proteomes" id="UP000007809"/>
    </source>
</evidence>
<dbReference type="KEGG" id="pdx:Psed_3028"/>
<reference evidence="6 7" key="1">
    <citation type="journal article" date="2011" name="J. Bacteriol.">
        <title>Genome sequence of the 1,4-dioxane-degrading Pseudonocardia dioxanivorans strain CB1190.</title>
        <authorList>
            <person name="Sales C.M."/>
            <person name="Mahendra S."/>
            <person name="Grostern A."/>
            <person name="Parales R.E."/>
            <person name="Goodwin L.A."/>
            <person name="Woyke T."/>
            <person name="Nolan M."/>
            <person name="Lapidus A."/>
            <person name="Chertkov O."/>
            <person name="Ovchinnikova G."/>
            <person name="Sczyrba A."/>
            <person name="Alvarez-Cohen L."/>
        </authorList>
    </citation>
    <scope>NUCLEOTIDE SEQUENCE [LARGE SCALE GENOMIC DNA]</scope>
    <source>
        <strain evidence="7">ATCC 55486 / DSM 44775 / JCM 13855 / CB1190</strain>
    </source>
</reference>
<dbReference type="PROSITE" id="PS51257">
    <property type="entry name" value="PROKAR_LIPOPROTEIN"/>
    <property type="match status" value="1"/>
</dbReference>
<dbReference type="HOGENOM" id="CLU_705711_0_0_11"/>
<feature type="signal peptide" evidence="4">
    <location>
        <begin position="1"/>
        <end position="26"/>
    </location>
</feature>
<feature type="domain" description="Periplasmic binding protein" evidence="5">
    <location>
        <begin position="82"/>
        <end position="348"/>
    </location>
</feature>
<accession>F4CRD6</accession>
<comment type="similarity">
    <text evidence="2">Belongs to the bacterial solute-binding protein 2 family.</text>
</comment>
<dbReference type="RefSeq" id="WP_013675150.1">
    <property type="nucleotide sequence ID" value="NC_015312.1"/>
</dbReference>
<comment type="subcellular location">
    <subcellularLocation>
        <location evidence="1">Cell envelope</location>
    </subcellularLocation>
</comment>
<name>F4CRD6_PSEUX</name>
<proteinExistence type="inferred from homology"/>
<evidence type="ECO:0000313" key="6">
    <source>
        <dbReference type="EMBL" id="AEA25227.1"/>
    </source>
</evidence>
<evidence type="ECO:0000256" key="4">
    <source>
        <dbReference type="SAM" id="SignalP"/>
    </source>
</evidence>
<sequence>MKTRISRGVVAAVLAVTALTACSTGAPTGGGTADTGTAASSLTADAERELQATIDQYRAVPTFTPPGPAIDVTSLRGKKIYIIPETNNVFNTVNVAAMQDVAQRVGVEVTVFPNQGNTSQWVQGMQTAVSQKVDLIVLANAPDPRALQPQLAAAKAANIPVVVTHFYDDSTTPAPNCEGCAAGVTALETAPFDTAAKLLADWVILQGKGNVNALIPIVGAVIPSPGMQAAIKGEFDKYCPKCTYKFVDISLADFASAKLATDIQASLSGDPKINWVIDQLDSMESATVSAINTAGRSGQIQIVGYNGATSSIKDVQSGTSPMVMDVGESAPWIGYSTMDQAFRVLLGQPVVKASAPVRVFDSTNAKDAGDPPALTQGYGDAYVAGYEKLWGLS</sequence>
<dbReference type="GO" id="GO:0030246">
    <property type="term" value="F:carbohydrate binding"/>
    <property type="evidence" value="ECO:0007669"/>
    <property type="project" value="UniProtKB-ARBA"/>
</dbReference>
<dbReference type="Gene3D" id="3.40.50.2300">
    <property type="match status" value="2"/>
</dbReference>
<dbReference type="CDD" id="cd01536">
    <property type="entry name" value="PBP1_ABC_sugar_binding-like"/>
    <property type="match status" value="1"/>
</dbReference>
<evidence type="ECO:0000256" key="2">
    <source>
        <dbReference type="ARBA" id="ARBA00007639"/>
    </source>
</evidence>
<evidence type="ECO:0000256" key="3">
    <source>
        <dbReference type="ARBA" id="ARBA00022729"/>
    </source>
</evidence>
<dbReference type="STRING" id="675635.Psed_3028"/>
<dbReference type="InterPro" id="IPR025997">
    <property type="entry name" value="SBP_2_dom"/>
</dbReference>
<dbReference type="Proteomes" id="UP000007809">
    <property type="component" value="Chromosome"/>
</dbReference>
<feature type="chain" id="PRO_5039163098" evidence="4">
    <location>
        <begin position="27"/>
        <end position="393"/>
    </location>
</feature>
<gene>
    <name evidence="6" type="ordered locus">Psed_3028</name>
</gene>
<protein>
    <submittedName>
        <fullName evidence="6">ABC-type sugar transport system periplasmic component-like protein</fullName>
    </submittedName>
</protein>